<dbReference type="EMBL" id="CP151264">
    <property type="protein sequence ID" value="WZH47622.1"/>
    <property type="molecule type" value="Genomic_DNA"/>
</dbReference>
<protein>
    <submittedName>
        <fullName evidence="1">Uncharacterized protein</fullName>
    </submittedName>
</protein>
<organism evidence="1 2">
    <name type="scientific">Fusarium acuminatum</name>
    <dbReference type="NCBI Taxonomy" id="5515"/>
    <lineage>
        <taxon>Eukaryota</taxon>
        <taxon>Fungi</taxon>
        <taxon>Dikarya</taxon>
        <taxon>Ascomycota</taxon>
        <taxon>Pezizomycotina</taxon>
        <taxon>Sordariomycetes</taxon>
        <taxon>Hypocreomycetidae</taxon>
        <taxon>Hypocreales</taxon>
        <taxon>Nectriaceae</taxon>
        <taxon>Fusarium</taxon>
        <taxon>Fusarium tricinctum species complex</taxon>
    </lineage>
</organism>
<keyword evidence="2" id="KW-1185">Reference proteome</keyword>
<reference evidence="1 2" key="1">
    <citation type="submission" date="2024-04" db="EMBL/GenBank/DDBJ databases">
        <title>Complete genome sequence of Fusarium acuminatum.</title>
        <authorList>
            <person name="Lan B."/>
        </authorList>
    </citation>
    <scope>NUCLEOTIDE SEQUENCE [LARGE SCALE GENOMIC DNA]</scope>
    <source>
        <strain evidence="1">1A</strain>
    </source>
</reference>
<dbReference type="Proteomes" id="UP001489902">
    <property type="component" value="Chromosome 5"/>
</dbReference>
<proteinExistence type="predicted"/>
<name>A0ABZ2X3H0_9HYPO</name>
<sequence>MCIANYLHYHHIPPCPRPIRYSYHYVFCASASYDPVTSHPLAPCGSISTSSPGGHIDDPCTMSQCLVDQGCRSGACRLADLNGRWVCCVCGRAGNSGYQCFNVRSAQTMTFCMHQICENCSEDDT</sequence>
<evidence type="ECO:0000313" key="2">
    <source>
        <dbReference type="Proteomes" id="UP001489902"/>
    </source>
</evidence>
<accession>A0ABZ2X3H0</accession>
<gene>
    <name evidence="1" type="ORF">QYS62_008778</name>
</gene>
<evidence type="ECO:0000313" key="1">
    <source>
        <dbReference type="EMBL" id="WZH47622.1"/>
    </source>
</evidence>